<name>A0A0M6WK54_9FIRM</name>
<evidence type="ECO:0000256" key="5">
    <source>
        <dbReference type="ARBA" id="ARBA00004692"/>
    </source>
</evidence>
<evidence type="ECO:0000256" key="7">
    <source>
        <dbReference type="ARBA" id="ARBA00007490"/>
    </source>
</evidence>
<dbReference type="PANTHER" id="PTHR34848:SF1">
    <property type="entry name" value="BIFUNCTIONAL ADENOSYLCOBALAMIN BIOSYNTHESIS PROTEIN COBU"/>
    <property type="match status" value="1"/>
</dbReference>
<dbReference type="EC" id="2.7.7.62" evidence="9"/>
<reference evidence="21" key="4">
    <citation type="submission" date="2020-02" db="EMBL/GenBank/DDBJ databases">
        <authorList>
            <person name="Littmann E."/>
            <person name="Sorbara M."/>
        </authorList>
    </citation>
    <scope>NUCLEOTIDE SEQUENCE</scope>
    <source>
        <strain evidence="21">MSK.16.45</strain>
    </source>
</reference>
<keyword evidence="10" id="KW-0169">Cobalamin biosynthesis</keyword>
<evidence type="ECO:0000256" key="10">
    <source>
        <dbReference type="ARBA" id="ARBA00022573"/>
    </source>
</evidence>
<accession>A0A0M6WK54</accession>
<reference evidence="20" key="2">
    <citation type="submission" date="2015-05" db="EMBL/GenBank/DDBJ databases">
        <authorList>
            <person name="Wang D.B."/>
            <person name="Wang M."/>
        </authorList>
    </citation>
    <scope>NUCLEOTIDE SEQUENCE [LARGE SCALE GENOMIC DNA]</scope>
    <source>
        <strain evidence="20">T1-815</strain>
    </source>
</reference>
<feature type="binding site" evidence="19">
    <location>
        <begin position="54"/>
        <end position="57"/>
    </location>
    <ligand>
        <name>GTP</name>
        <dbReference type="ChEBI" id="CHEBI:37565"/>
    </ligand>
</feature>
<reference evidence="22" key="1">
    <citation type="submission" date="2015-05" db="EMBL/GenBank/DDBJ databases">
        <authorList>
            <consortium name="Pathogen Informatics"/>
        </authorList>
    </citation>
    <scope>NUCLEOTIDE SEQUENCE [LARGE SCALE GENOMIC DNA]</scope>
    <source>
        <strain evidence="22">T1-815</strain>
    </source>
</reference>
<dbReference type="InterPro" id="IPR027417">
    <property type="entry name" value="P-loop_NTPase"/>
</dbReference>
<comment type="catalytic activity">
    <reaction evidence="1">
        <text>adenosylcob(III)inamide + ATP = adenosylcob(III)inamide phosphate + ADP + H(+)</text>
        <dbReference type="Rhea" id="RHEA:15769"/>
        <dbReference type="ChEBI" id="CHEBI:2480"/>
        <dbReference type="ChEBI" id="CHEBI:15378"/>
        <dbReference type="ChEBI" id="CHEBI:30616"/>
        <dbReference type="ChEBI" id="CHEBI:58502"/>
        <dbReference type="ChEBI" id="CHEBI:456216"/>
        <dbReference type="EC" id="2.7.1.156"/>
    </reaction>
</comment>
<dbReference type="GO" id="GO:0008820">
    <property type="term" value="F:cobinamide phosphate guanylyltransferase activity"/>
    <property type="evidence" value="ECO:0007669"/>
    <property type="project" value="UniProtKB-EC"/>
</dbReference>
<dbReference type="Proteomes" id="UP001193756">
    <property type="component" value="Unassembled WGS sequence"/>
</dbReference>
<dbReference type="CDD" id="cd00544">
    <property type="entry name" value="CobU"/>
    <property type="match status" value="1"/>
</dbReference>
<feature type="binding site" evidence="19">
    <location>
        <begin position="7"/>
        <end position="14"/>
    </location>
    <ligand>
        <name>GTP</name>
        <dbReference type="ChEBI" id="CHEBI:37565"/>
    </ligand>
</feature>
<reference evidence="21" key="3">
    <citation type="journal article" date="2020" name="Cell Host Microbe">
        <title>Functional and Genomic Variation between Human-Derived Isolates of Lachnospiraceae Reveals Inter- and Intra-Species Diversity.</title>
        <authorList>
            <person name="Sorbara M.T."/>
            <person name="Littmann E.R."/>
            <person name="Fontana E."/>
            <person name="Moody T.U."/>
            <person name="Kohout C.E."/>
            <person name="Gjonbalaj M."/>
            <person name="Eaton V."/>
            <person name="Seok R."/>
            <person name="Leiner I.M."/>
            <person name="Pamer E.G."/>
        </authorList>
    </citation>
    <scope>NUCLEOTIDE SEQUENCE</scope>
    <source>
        <strain evidence="21">MSK.16.45</strain>
    </source>
</reference>
<evidence type="ECO:0000256" key="19">
    <source>
        <dbReference type="PIRSR" id="PIRSR006135-2"/>
    </source>
</evidence>
<dbReference type="Proteomes" id="UP000049472">
    <property type="component" value="Unassembled WGS sequence"/>
</dbReference>
<comment type="catalytic activity">
    <reaction evidence="3">
        <text>adenosylcob(III)inamide + GTP = adenosylcob(III)inamide phosphate + GDP + H(+)</text>
        <dbReference type="Rhea" id="RHEA:15765"/>
        <dbReference type="ChEBI" id="CHEBI:2480"/>
        <dbReference type="ChEBI" id="CHEBI:15378"/>
        <dbReference type="ChEBI" id="CHEBI:37565"/>
        <dbReference type="ChEBI" id="CHEBI:58189"/>
        <dbReference type="ChEBI" id="CHEBI:58502"/>
        <dbReference type="EC" id="2.7.1.156"/>
    </reaction>
</comment>
<feature type="active site" description="GMP-histidine intermediate" evidence="18">
    <location>
        <position position="53"/>
    </location>
</feature>
<keyword evidence="11 20" id="KW-0808">Transferase</keyword>
<dbReference type="GO" id="GO:0005524">
    <property type="term" value="F:ATP binding"/>
    <property type="evidence" value="ECO:0007669"/>
    <property type="project" value="UniProtKB-KW"/>
</dbReference>
<evidence type="ECO:0000256" key="14">
    <source>
        <dbReference type="ARBA" id="ARBA00022840"/>
    </source>
</evidence>
<comment type="pathway">
    <text evidence="5">Cofactor biosynthesis; adenosylcobalamin biosynthesis; adenosylcobalamin from cob(II)yrinate a,c-diamide: step 6/7.</text>
</comment>
<comment type="similarity">
    <text evidence="7">Belongs to the CobU/CobP family.</text>
</comment>
<evidence type="ECO:0000256" key="9">
    <source>
        <dbReference type="ARBA" id="ARBA00012523"/>
    </source>
</evidence>
<dbReference type="InterPro" id="IPR003203">
    <property type="entry name" value="CobU/CobP"/>
</dbReference>
<dbReference type="PIRSF" id="PIRSF006135">
    <property type="entry name" value="CobU"/>
    <property type="match status" value="1"/>
</dbReference>
<feature type="binding site" evidence="19">
    <location>
        <position position="66"/>
    </location>
    <ligand>
        <name>GTP</name>
        <dbReference type="ChEBI" id="CHEBI:37565"/>
    </ligand>
</feature>
<evidence type="ECO:0000313" key="21">
    <source>
        <dbReference type="EMBL" id="NSC76134.1"/>
    </source>
</evidence>
<evidence type="ECO:0000256" key="12">
    <source>
        <dbReference type="ARBA" id="ARBA00022741"/>
    </source>
</evidence>
<gene>
    <name evidence="21" type="ORF">G4312_02260</name>
    <name evidence="20" type="ORF">T1815_15321</name>
</gene>
<comment type="function">
    <text evidence="4">Catalyzes ATP-dependent phosphorylation of adenosylcobinamide and addition of GMP to adenosylcobinamide phosphate.</text>
</comment>
<dbReference type="SUPFAM" id="SSF52540">
    <property type="entry name" value="P-loop containing nucleoside triphosphate hydrolases"/>
    <property type="match status" value="1"/>
</dbReference>
<evidence type="ECO:0000256" key="2">
    <source>
        <dbReference type="ARBA" id="ARBA00000711"/>
    </source>
</evidence>
<dbReference type="PANTHER" id="PTHR34848">
    <property type="match status" value="1"/>
</dbReference>
<keyword evidence="20" id="KW-0548">Nucleotidyltransferase</keyword>
<evidence type="ECO:0000256" key="1">
    <source>
        <dbReference type="ARBA" id="ARBA00000312"/>
    </source>
</evidence>
<dbReference type="GO" id="GO:0043752">
    <property type="term" value="F:adenosylcobinamide kinase activity"/>
    <property type="evidence" value="ECO:0007669"/>
    <property type="project" value="UniProtKB-EC"/>
</dbReference>
<protein>
    <recommendedName>
        <fullName evidence="16">Adenosylcobinamide kinase</fullName>
        <ecNumber evidence="8">2.7.1.156</ecNumber>
        <ecNumber evidence="9">2.7.7.62</ecNumber>
    </recommendedName>
    <alternativeName>
        <fullName evidence="17">Adenosylcobinamide-phosphate guanylyltransferase</fullName>
    </alternativeName>
</protein>
<dbReference type="GO" id="GO:0005525">
    <property type="term" value="F:GTP binding"/>
    <property type="evidence" value="ECO:0007669"/>
    <property type="project" value="UniProtKB-KW"/>
</dbReference>
<evidence type="ECO:0000256" key="18">
    <source>
        <dbReference type="PIRSR" id="PIRSR006135-1"/>
    </source>
</evidence>
<dbReference type="AlphaFoldDB" id="A0A0M6WK54"/>
<sequence length="208" mass="22986">MITLITGGSGSGKSAYAEKYICHVSNEKGYKEKYYIATMQVFDDEGQRKIDRHRRLRAGKGFITIERPRDIKKAVGKLQFENCLKTGRSALLECMSNLVANEMFPPVDASGIQAAEAEKEALDDHENMKDYDTAQISRVSKKVLNEVSILSENVAELVIVTNNVFEDGVSYDESTMNYIKAMGIVNRGLAAMAERVVEVVAGIPVAVK</sequence>
<evidence type="ECO:0000256" key="17">
    <source>
        <dbReference type="ARBA" id="ARBA00030571"/>
    </source>
</evidence>
<keyword evidence="12 19" id="KW-0547">Nucleotide-binding</keyword>
<evidence type="ECO:0000256" key="16">
    <source>
        <dbReference type="ARBA" id="ARBA00029570"/>
    </source>
</evidence>
<evidence type="ECO:0000256" key="3">
    <source>
        <dbReference type="ARBA" id="ARBA00001522"/>
    </source>
</evidence>
<dbReference type="RefSeq" id="WP_055061745.1">
    <property type="nucleotide sequence ID" value="NZ_CVRQ01000018.1"/>
</dbReference>
<comment type="catalytic activity">
    <reaction evidence="2">
        <text>adenosylcob(III)inamide phosphate + GTP + H(+) = adenosylcob(III)inamide-GDP + diphosphate</text>
        <dbReference type="Rhea" id="RHEA:22712"/>
        <dbReference type="ChEBI" id="CHEBI:15378"/>
        <dbReference type="ChEBI" id="CHEBI:33019"/>
        <dbReference type="ChEBI" id="CHEBI:37565"/>
        <dbReference type="ChEBI" id="CHEBI:58502"/>
        <dbReference type="ChEBI" id="CHEBI:60487"/>
        <dbReference type="EC" id="2.7.7.62"/>
    </reaction>
</comment>
<keyword evidence="14" id="KW-0067">ATP-binding</keyword>
<evidence type="ECO:0000256" key="4">
    <source>
        <dbReference type="ARBA" id="ARBA00003889"/>
    </source>
</evidence>
<evidence type="ECO:0000313" key="20">
    <source>
        <dbReference type="EMBL" id="CRL37194.1"/>
    </source>
</evidence>
<evidence type="ECO:0000256" key="13">
    <source>
        <dbReference type="ARBA" id="ARBA00022777"/>
    </source>
</evidence>
<evidence type="ECO:0000256" key="6">
    <source>
        <dbReference type="ARBA" id="ARBA00005159"/>
    </source>
</evidence>
<comment type="pathway">
    <text evidence="6">Cofactor biosynthesis; adenosylcobalamin biosynthesis; adenosylcobalamin from cob(II)yrinate a,c-diamide: step 5/7.</text>
</comment>
<evidence type="ECO:0000313" key="22">
    <source>
        <dbReference type="Proteomes" id="UP000049472"/>
    </source>
</evidence>
<keyword evidence="22" id="KW-1185">Reference proteome</keyword>
<dbReference type="Pfam" id="PF02283">
    <property type="entry name" value="CobU"/>
    <property type="match status" value="1"/>
</dbReference>
<dbReference type="EMBL" id="CVRQ01000018">
    <property type="protein sequence ID" value="CRL37194.1"/>
    <property type="molecule type" value="Genomic_DNA"/>
</dbReference>
<evidence type="ECO:0000256" key="15">
    <source>
        <dbReference type="ARBA" id="ARBA00023134"/>
    </source>
</evidence>
<dbReference type="Gene3D" id="3.40.50.300">
    <property type="entry name" value="P-loop containing nucleotide triphosphate hydrolases"/>
    <property type="match status" value="1"/>
</dbReference>
<proteinExistence type="inferred from homology"/>
<dbReference type="GO" id="GO:0009236">
    <property type="term" value="P:cobalamin biosynthetic process"/>
    <property type="evidence" value="ECO:0007669"/>
    <property type="project" value="UniProtKB-UniPathway"/>
</dbReference>
<evidence type="ECO:0000256" key="8">
    <source>
        <dbReference type="ARBA" id="ARBA00012016"/>
    </source>
</evidence>
<dbReference type="UniPathway" id="UPA00148">
    <property type="reaction ID" value="UER00236"/>
</dbReference>
<keyword evidence="15 19" id="KW-0342">GTP-binding</keyword>
<feature type="binding site" evidence="19">
    <location>
        <position position="93"/>
    </location>
    <ligand>
        <name>GTP</name>
        <dbReference type="ChEBI" id="CHEBI:37565"/>
    </ligand>
</feature>
<evidence type="ECO:0000256" key="11">
    <source>
        <dbReference type="ARBA" id="ARBA00022679"/>
    </source>
</evidence>
<keyword evidence="13 20" id="KW-0418">Kinase</keyword>
<dbReference type="EC" id="2.7.1.156" evidence="8"/>
<dbReference type="EMBL" id="JAAIMP010000002">
    <property type="protein sequence ID" value="NSC76134.1"/>
    <property type="molecule type" value="Genomic_DNA"/>
</dbReference>
<organism evidence="20 22">
    <name type="scientific">Agathobacter rectalis</name>
    <dbReference type="NCBI Taxonomy" id="39491"/>
    <lineage>
        <taxon>Bacteria</taxon>
        <taxon>Bacillati</taxon>
        <taxon>Bacillota</taxon>
        <taxon>Clostridia</taxon>
        <taxon>Lachnospirales</taxon>
        <taxon>Lachnospiraceae</taxon>
        <taxon>Agathobacter</taxon>
    </lineage>
</organism>